<evidence type="ECO:0000313" key="2">
    <source>
        <dbReference type="Proteomes" id="UP000258309"/>
    </source>
</evidence>
<protein>
    <submittedName>
        <fullName evidence="1">Uncharacterized protein</fullName>
    </submittedName>
</protein>
<evidence type="ECO:0000313" key="1">
    <source>
        <dbReference type="EMBL" id="RFU30431.1"/>
    </source>
</evidence>
<name>A0A3E2HBA6_SCYLI</name>
<dbReference type="Proteomes" id="UP000258309">
    <property type="component" value="Unassembled WGS sequence"/>
</dbReference>
<reference evidence="1 2" key="1">
    <citation type="submission" date="2018-05" db="EMBL/GenBank/DDBJ databases">
        <title>Draft genome sequence of Scytalidium lignicola DSM 105466, a ubiquitous saprotrophic fungus.</title>
        <authorList>
            <person name="Buettner E."/>
            <person name="Gebauer A.M."/>
            <person name="Hofrichter M."/>
            <person name="Liers C."/>
            <person name="Kellner H."/>
        </authorList>
    </citation>
    <scope>NUCLEOTIDE SEQUENCE [LARGE SCALE GENOMIC DNA]</scope>
    <source>
        <strain evidence="1 2">DSM 105466</strain>
    </source>
</reference>
<feature type="non-terminal residue" evidence="1">
    <location>
        <position position="1"/>
    </location>
</feature>
<dbReference type="EMBL" id="NCSJ02000100">
    <property type="protein sequence ID" value="RFU30431.1"/>
    <property type="molecule type" value="Genomic_DNA"/>
</dbReference>
<keyword evidence="2" id="KW-1185">Reference proteome</keyword>
<proteinExistence type="predicted"/>
<organism evidence="1 2">
    <name type="scientific">Scytalidium lignicola</name>
    <name type="common">Hyphomycete</name>
    <dbReference type="NCBI Taxonomy" id="5539"/>
    <lineage>
        <taxon>Eukaryota</taxon>
        <taxon>Fungi</taxon>
        <taxon>Dikarya</taxon>
        <taxon>Ascomycota</taxon>
        <taxon>Pezizomycotina</taxon>
        <taxon>Leotiomycetes</taxon>
        <taxon>Leotiomycetes incertae sedis</taxon>
        <taxon>Scytalidium</taxon>
    </lineage>
</organism>
<feature type="non-terminal residue" evidence="1">
    <location>
        <position position="239"/>
    </location>
</feature>
<dbReference type="OrthoDB" id="5098610at2759"/>
<comment type="caution">
    <text evidence="1">The sequence shown here is derived from an EMBL/GenBank/DDBJ whole genome shotgun (WGS) entry which is preliminary data.</text>
</comment>
<gene>
    <name evidence="1" type="ORF">B7463_g5890</name>
</gene>
<dbReference type="AlphaFoldDB" id="A0A3E2HBA6"/>
<accession>A0A3E2HBA6</accession>
<sequence length="239" mass="25471">MANVEETTALITGAHVDHVRRKDYLITRNEALQGSDNVGVDVDEAWCRFEIARRSAEFYMDKYFQHLKARSSRPETAPNTHFGIVSFTAVGFDSALAGPERHELLDPAIGPVAAARSQNPHGCGLLLGSSNYWSSTRQIRVTPGVAGCRKSGGAANVSVVVGVPATCGQPAGSVLALPEVYCSVLRRCVWLDPDGLSSANGEEVSVSVVEKAELSARCRGQQASLCAYIQFPGTVGGFC</sequence>